<dbReference type="AlphaFoldDB" id="A0A914ZQV0"/>
<evidence type="ECO:0000313" key="2">
    <source>
        <dbReference type="WBParaSite" id="PgB10_g007_t02"/>
    </source>
</evidence>
<dbReference type="Proteomes" id="UP000887569">
    <property type="component" value="Unplaced"/>
</dbReference>
<keyword evidence="1" id="KW-1185">Reference proteome</keyword>
<dbReference type="WBParaSite" id="PgB10_g007_t02">
    <property type="protein sequence ID" value="PgB10_g007_t02"/>
    <property type="gene ID" value="PgB10_g007"/>
</dbReference>
<reference evidence="2" key="1">
    <citation type="submission" date="2022-11" db="UniProtKB">
        <authorList>
            <consortium name="WormBaseParasite"/>
        </authorList>
    </citation>
    <scope>IDENTIFICATION</scope>
</reference>
<evidence type="ECO:0000313" key="1">
    <source>
        <dbReference type="Proteomes" id="UP000887569"/>
    </source>
</evidence>
<proteinExistence type="predicted"/>
<protein>
    <submittedName>
        <fullName evidence="2">Uncharacterized protein</fullName>
    </submittedName>
</protein>
<accession>A0A914ZQV0</accession>
<organism evidence="1 2">
    <name type="scientific">Parascaris univalens</name>
    <name type="common">Nematode worm</name>
    <dbReference type="NCBI Taxonomy" id="6257"/>
    <lineage>
        <taxon>Eukaryota</taxon>
        <taxon>Metazoa</taxon>
        <taxon>Ecdysozoa</taxon>
        <taxon>Nematoda</taxon>
        <taxon>Chromadorea</taxon>
        <taxon>Rhabditida</taxon>
        <taxon>Spirurina</taxon>
        <taxon>Ascaridomorpha</taxon>
        <taxon>Ascaridoidea</taxon>
        <taxon>Ascarididae</taxon>
        <taxon>Parascaris</taxon>
    </lineage>
</organism>
<name>A0A914ZQV0_PARUN</name>
<sequence>MEFILLPTIFDFSFRSRSCSHAKLKRASISCAKGFFHSKTSMRLLQLSLKMIALKTTNLISPKCLFSCRIRAVHIYAAFYTVQHSLHYTLIDNLMSLIFAKLRIAFC</sequence>